<keyword evidence="7" id="KW-0472">Membrane</keyword>
<feature type="region of interest" description="Disordered" evidence="9">
    <location>
        <begin position="858"/>
        <end position="878"/>
    </location>
</feature>
<evidence type="ECO:0000256" key="8">
    <source>
        <dbReference type="ARBA" id="ARBA00031339"/>
    </source>
</evidence>
<feature type="domain" description="Conserved oligomeric Golgi complex subunit 3 C-terminal" evidence="11">
    <location>
        <begin position="306"/>
        <end position="673"/>
    </location>
</feature>
<evidence type="ECO:0000256" key="9">
    <source>
        <dbReference type="SAM" id="MobiDB-lite"/>
    </source>
</evidence>
<keyword evidence="6" id="KW-0333">Golgi apparatus</keyword>
<evidence type="ECO:0000259" key="11">
    <source>
        <dbReference type="Pfam" id="PF20671"/>
    </source>
</evidence>
<reference evidence="12 13" key="1">
    <citation type="journal article" date="2020" name="ISME J.">
        <title>Uncovering the hidden diversity of litter-decomposition mechanisms in mushroom-forming fungi.</title>
        <authorList>
            <person name="Floudas D."/>
            <person name="Bentzer J."/>
            <person name="Ahren D."/>
            <person name="Johansson T."/>
            <person name="Persson P."/>
            <person name="Tunlid A."/>
        </authorList>
    </citation>
    <scope>NUCLEOTIDE SEQUENCE [LARGE SCALE GENOMIC DNA]</scope>
    <source>
        <strain evidence="12 13">CBS 146.42</strain>
    </source>
</reference>
<dbReference type="GO" id="GO:0007030">
    <property type="term" value="P:Golgi organization"/>
    <property type="evidence" value="ECO:0007669"/>
    <property type="project" value="TreeGrafter"/>
</dbReference>
<keyword evidence="5" id="KW-0653">Protein transport</keyword>
<dbReference type="GO" id="GO:0017119">
    <property type="term" value="C:Golgi transport complex"/>
    <property type="evidence" value="ECO:0007669"/>
    <property type="project" value="TreeGrafter"/>
</dbReference>
<feature type="region of interest" description="Disordered" evidence="9">
    <location>
        <begin position="62"/>
        <end position="111"/>
    </location>
</feature>
<feature type="region of interest" description="Disordered" evidence="9">
    <location>
        <begin position="454"/>
        <end position="504"/>
    </location>
</feature>
<proteinExistence type="inferred from homology"/>
<evidence type="ECO:0000256" key="5">
    <source>
        <dbReference type="ARBA" id="ARBA00022927"/>
    </source>
</evidence>
<evidence type="ECO:0000313" key="13">
    <source>
        <dbReference type="Proteomes" id="UP000559027"/>
    </source>
</evidence>
<dbReference type="Pfam" id="PF04136">
    <property type="entry name" value="COG3_N"/>
    <property type="match status" value="1"/>
</dbReference>
<evidence type="ECO:0000259" key="10">
    <source>
        <dbReference type="Pfam" id="PF04136"/>
    </source>
</evidence>
<organism evidence="12 13">
    <name type="scientific">Leucocoprinus leucothites</name>
    <dbReference type="NCBI Taxonomy" id="201217"/>
    <lineage>
        <taxon>Eukaryota</taxon>
        <taxon>Fungi</taxon>
        <taxon>Dikarya</taxon>
        <taxon>Basidiomycota</taxon>
        <taxon>Agaricomycotina</taxon>
        <taxon>Agaricomycetes</taxon>
        <taxon>Agaricomycetidae</taxon>
        <taxon>Agaricales</taxon>
        <taxon>Agaricineae</taxon>
        <taxon>Agaricaceae</taxon>
        <taxon>Leucocoprinus</taxon>
    </lineage>
</organism>
<feature type="region of interest" description="Disordered" evidence="9">
    <location>
        <begin position="763"/>
        <end position="793"/>
    </location>
</feature>
<evidence type="ECO:0000313" key="12">
    <source>
        <dbReference type="EMBL" id="KAF5357255.1"/>
    </source>
</evidence>
<dbReference type="PANTHER" id="PTHR13302">
    <property type="entry name" value="CONSERVED OLIGOMERIC GOLGI COMPLEX COMPONENT 3"/>
    <property type="match status" value="1"/>
</dbReference>
<dbReference type="GO" id="GO:0006891">
    <property type="term" value="P:intra-Golgi vesicle-mediated transport"/>
    <property type="evidence" value="ECO:0007669"/>
    <property type="project" value="TreeGrafter"/>
</dbReference>
<comment type="subcellular location">
    <subcellularLocation>
        <location evidence="1">Golgi apparatus membrane</location>
        <topology evidence="1">Peripheral membrane protein</topology>
    </subcellularLocation>
</comment>
<evidence type="ECO:0000256" key="1">
    <source>
        <dbReference type="ARBA" id="ARBA00004395"/>
    </source>
</evidence>
<name>A0A8H5G2Q8_9AGAR</name>
<dbReference type="GO" id="GO:0000139">
    <property type="term" value="C:Golgi membrane"/>
    <property type="evidence" value="ECO:0007669"/>
    <property type="project" value="UniProtKB-SubCell"/>
</dbReference>
<dbReference type="EMBL" id="JAACJO010000006">
    <property type="protein sequence ID" value="KAF5357255.1"/>
    <property type="molecule type" value="Genomic_DNA"/>
</dbReference>
<dbReference type="GO" id="GO:0005801">
    <property type="term" value="C:cis-Golgi network"/>
    <property type="evidence" value="ECO:0007669"/>
    <property type="project" value="InterPro"/>
</dbReference>
<comment type="caution">
    <text evidence="12">The sequence shown here is derived from an EMBL/GenBank/DDBJ whole genome shotgun (WGS) entry which is preliminary data.</text>
</comment>
<dbReference type="InterPro" id="IPR007265">
    <property type="entry name" value="COG_su3"/>
</dbReference>
<evidence type="ECO:0000256" key="7">
    <source>
        <dbReference type="ARBA" id="ARBA00023136"/>
    </source>
</evidence>
<comment type="similarity">
    <text evidence="2">Belongs to the COG3 family.</text>
</comment>
<evidence type="ECO:0000256" key="6">
    <source>
        <dbReference type="ARBA" id="ARBA00023034"/>
    </source>
</evidence>
<evidence type="ECO:0000256" key="2">
    <source>
        <dbReference type="ARBA" id="ARBA00009936"/>
    </source>
</evidence>
<dbReference type="OrthoDB" id="296793at2759"/>
<evidence type="ECO:0000256" key="4">
    <source>
        <dbReference type="ARBA" id="ARBA00022448"/>
    </source>
</evidence>
<dbReference type="GO" id="GO:0006886">
    <property type="term" value="P:intracellular protein transport"/>
    <property type="evidence" value="ECO:0007669"/>
    <property type="project" value="InterPro"/>
</dbReference>
<accession>A0A8H5G2Q8</accession>
<dbReference type="PANTHER" id="PTHR13302:SF8">
    <property type="entry name" value="CONSERVED OLIGOMERIC GOLGI COMPLEX SUBUNIT 3"/>
    <property type="match status" value="1"/>
</dbReference>
<feature type="compositionally biased region" description="Acidic residues" evidence="9">
    <location>
        <begin position="468"/>
        <end position="486"/>
    </location>
</feature>
<keyword evidence="4" id="KW-0813">Transport</keyword>
<feature type="compositionally biased region" description="Low complexity" evidence="9">
    <location>
        <begin position="454"/>
        <end position="467"/>
    </location>
</feature>
<dbReference type="InterPro" id="IPR048320">
    <property type="entry name" value="COG3_N"/>
</dbReference>
<gene>
    <name evidence="12" type="ORF">D9756_006491</name>
</gene>
<dbReference type="InterPro" id="IPR048685">
    <property type="entry name" value="COG3_C"/>
</dbReference>
<evidence type="ECO:0000256" key="3">
    <source>
        <dbReference type="ARBA" id="ARBA00020976"/>
    </source>
</evidence>
<feature type="domain" description="Conserved oligomeric Golgi complex subunit 3 N-terminal" evidence="10">
    <location>
        <begin position="142"/>
        <end position="285"/>
    </location>
</feature>
<protein>
    <recommendedName>
        <fullName evidence="3">Conserved oligomeric Golgi complex subunit 3</fullName>
    </recommendedName>
    <alternativeName>
        <fullName evidence="8">Component of oligomeric Golgi complex 3</fullName>
    </alternativeName>
</protein>
<sequence>MASSRQAQSRRPPAIIPTRKTISVEEWEAKAPLGDLELRSIGALKAANEKIPLPLRFTAQEEAGPLNSRPGTPLAFGRLPQSGPLGSPLSRPGTPSNVAPRNTHGHALHPKVPVQSPEQFYDWFSLIDRSVAHSQEAHFRAHVASLMDHLEVCEGLIKRINEVDGTLGEMYEEWWRVEENGRVVKEGCERVVEERDRLLEVMEDIGEHLEYFQELERATRMLNHPGESLIFEPDFLYMVERVDVCIAFMKTHRHYREAEVYLLRFQQCMTRAMTLIKMSFVGSLRALTADISRRLSEKDVSQTAQHHLLYTRFQSVAPKIQPLIRELERRAATYPDDLSSLLSECYTAYFNARRSLLAGWIQEEIKGLDVVRGELVELTRAGCSFLKQLCTDEFNLYRSFFSTAEEELYQYLEKLCDILYDDLRPRILHEPRLTALCEVCTVLQALMVLDSSTFTTSSSSASSPIDSEASDNDDGDRDTSEDELTVDLDSAQQQQQGGGKGKGRLGRLHISRLLQMVLQDAQTRLFFKAQAIIQSEVRYYVPKPEDLQWPELLIEAHKSKAGGERTQFNLNEKASVSQVALGGLPSGSLLRDRETWYPTVRKMVWVLEQLRDFVQPAIFEDIAQEALQLCHQSLITASENIRTHKGAAGVLDGELFLLRHLLVLKEVIVDFELGGNTGRSGVAGGSALGLGVTDTLANLLTRTSGLLPLPEGLFGTLGVGAQGERGDLRYNIDQALRKACENVIYECTNLTCRVLTPWISPSSITTTPTNPSQAAPGPGPSSSSSTQRLPPQQTDALFHQSCINDLRNALVKMRLYLDSPAGRGLGGMSGGTVGILVHHVRERVVEGYREFLDAVTLQSRSSKQGEGREEEAGSEGLMGVPKLGEVLGEIIDEVEGGKQSLLASPR</sequence>
<dbReference type="Proteomes" id="UP000559027">
    <property type="component" value="Unassembled WGS sequence"/>
</dbReference>
<dbReference type="AlphaFoldDB" id="A0A8H5G2Q8"/>
<dbReference type="Pfam" id="PF20671">
    <property type="entry name" value="COG3_C"/>
    <property type="match status" value="1"/>
</dbReference>
<keyword evidence="13" id="KW-1185">Reference proteome</keyword>